<evidence type="ECO:0000313" key="4">
    <source>
        <dbReference type="Proteomes" id="UP001196068"/>
    </source>
</evidence>
<protein>
    <submittedName>
        <fullName evidence="3">Alpha/beta hydrolase</fullName>
    </submittedName>
</protein>
<evidence type="ECO:0000313" key="3">
    <source>
        <dbReference type="EMBL" id="MBR0655813.1"/>
    </source>
</evidence>
<dbReference type="Proteomes" id="UP001196068">
    <property type="component" value="Unassembled WGS sequence"/>
</dbReference>
<dbReference type="RefSeq" id="WP_211874661.1">
    <property type="nucleotide sequence ID" value="NZ_JAAEDH010000013.1"/>
</dbReference>
<dbReference type="Pfam" id="PF00561">
    <property type="entry name" value="Abhydrolase_1"/>
    <property type="match status" value="1"/>
</dbReference>
<name>A0AAF1KPE4_9PROT</name>
<keyword evidence="1" id="KW-0472">Membrane</keyword>
<dbReference type="PRINTS" id="PR00111">
    <property type="entry name" value="ABHYDROLASE"/>
</dbReference>
<evidence type="ECO:0000256" key="1">
    <source>
        <dbReference type="SAM" id="Phobius"/>
    </source>
</evidence>
<reference evidence="3" key="2">
    <citation type="journal article" date="2021" name="Syst. Appl. Microbiol.">
        <title>Roseomonas hellenica sp. nov., isolated from roots of wild-growing Alkanna tinctoria.</title>
        <authorList>
            <person name="Rat A."/>
            <person name="Naranjo H.D."/>
            <person name="Lebbe L."/>
            <person name="Cnockaert M."/>
            <person name="Krigas N."/>
            <person name="Grigoriadou K."/>
            <person name="Maloupa E."/>
            <person name="Willems A."/>
        </authorList>
    </citation>
    <scope>NUCLEOTIDE SEQUENCE</scope>
    <source>
        <strain evidence="3">LMG 28251</strain>
    </source>
</reference>
<dbReference type="GO" id="GO:0016787">
    <property type="term" value="F:hydrolase activity"/>
    <property type="evidence" value="ECO:0007669"/>
    <property type="project" value="UniProtKB-KW"/>
</dbReference>
<dbReference type="PANTHER" id="PTHR43689">
    <property type="entry name" value="HYDROLASE"/>
    <property type="match status" value="1"/>
</dbReference>
<accession>A0AAF1KPE4</accession>
<evidence type="ECO:0000259" key="2">
    <source>
        <dbReference type="Pfam" id="PF00561"/>
    </source>
</evidence>
<dbReference type="InterPro" id="IPR029058">
    <property type="entry name" value="AB_hydrolase_fold"/>
</dbReference>
<reference evidence="3" key="1">
    <citation type="submission" date="2020-01" db="EMBL/GenBank/DDBJ databases">
        <authorList>
            <person name="Rat A."/>
        </authorList>
    </citation>
    <scope>NUCLEOTIDE SEQUENCE</scope>
    <source>
        <strain evidence="3">LMG 28251</strain>
    </source>
</reference>
<feature type="transmembrane region" description="Helical" evidence="1">
    <location>
        <begin position="6"/>
        <end position="23"/>
    </location>
</feature>
<dbReference type="PANTHER" id="PTHR43689:SF8">
    <property type="entry name" value="ALPHA_BETA-HYDROLASES SUPERFAMILY PROTEIN"/>
    <property type="match status" value="1"/>
</dbReference>
<keyword evidence="1" id="KW-1133">Transmembrane helix</keyword>
<sequence length="307" mass="33347">MKIAAYILVPLLVILIGLGIWLYDPDKPRAALEAQYAGPPSQFIEVAGLRLHIRDTGPREAPALLLLHGFGSSLHTWEDWARLLEPRFRVIRIDLPGFGLTGADPTGDYTDARTIAVLAALLDRLALPRVTVVGNSMGGRIAWRFAAAEPARVERLVLISPDGFASPGITYDTPVALPAIMRVLPYTLPMVMLRGTLDPSYAEPRRLTDAVAERYRDMMLAPGVRRAILARVEQHILPNPVPLLNSLAMPVLVMWGAQDKLIPVANAQDYLAAIPHAALATLPTLGHVPFEEDPALSLPPLVAFLGG</sequence>
<dbReference type="AlphaFoldDB" id="A0AAF1KPE4"/>
<dbReference type="EMBL" id="JAAEDH010000013">
    <property type="protein sequence ID" value="MBR0655813.1"/>
    <property type="molecule type" value="Genomic_DNA"/>
</dbReference>
<comment type="caution">
    <text evidence="3">The sequence shown here is derived from an EMBL/GenBank/DDBJ whole genome shotgun (WGS) entry which is preliminary data.</text>
</comment>
<dbReference type="SUPFAM" id="SSF53474">
    <property type="entry name" value="alpha/beta-Hydrolases"/>
    <property type="match status" value="1"/>
</dbReference>
<keyword evidence="3" id="KW-0378">Hydrolase</keyword>
<feature type="domain" description="AB hydrolase-1" evidence="2">
    <location>
        <begin position="62"/>
        <end position="294"/>
    </location>
</feature>
<gene>
    <name evidence="3" type="ORF">GXW79_12085</name>
</gene>
<dbReference type="InterPro" id="IPR000073">
    <property type="entry name" value="AB_hydrolase_1"/>
</dbReference>
<organism evidence="3 4">
    <name type="scientific">Plastoroseomonas arctica</name>
    <dbReference type="NCBI Taxonomy" id="1509237"/>
    <lineage>
        <taxon>Bacteria</taxon>
        <taxon>Pseudomonadati</taxon>
        <taxon>Pseudomonadota</taxon>
        <taxon>Alphaproteobacteria</taxon>
        <taxon>Acetobacterales</taxon>
        <taxon>Acetobacteraceae</taxon>
        <taxon>Plastoroseomonas</taxon>
    </lineage>
</organism>
<proteinExistence type="predicted"/>
<dbReference type="Gene3D" id="3.40.50.1820">
    <property type="entry name" value="alpha/beta hydrolase"/>
    <property type="match status" value="1"/>
</dbReference>
<keyword evidence="4" id="KW-1185">Reference proteome</keyword>
<keyword evidence="1" id="KW-0812">Transmembrane</keyword>